<dbReference type="EMBL" id="JADIKG010000011">
    <property type="protein sequence ID" value="MFK2873433.1"/>
    <property type="molecule type" value="Genomic_DNA"/>
</dbReference>
<proteinExistence type="predicted"/>
<evidence type="ECO:0000256" key="1">
    <source>
        <dbReference type="SAM" id="SignalP"/>
    </source>
</evidence>
<feature type="chain" id="PRO_5047346082" evidence="1">
    <location>
        <begin position="21"/>
        <end position="185"/>
    </location>
</feature>
<name>A0ABW8ITY7_9GAMM</name>
<organism evidence="2 3">
    <name type="scientific">Dyella lipolytica</name>
    <dbReference type="NCBI Taxonomy" id="1867835"/>
    <lineage>
        <taxon>Bacteria</taxon>
        <taxon>Pseudomonadati</taxon>
        <taxon>Pseudomonadota</taxon>
        <taxon>Gammaproteobacteria</taxon>
        <taxon>Lysobacterales</taxon>
        <taxon>Rhodanobacteraceae</taxon>
        <taxon>Dyella</taxon>
    </lineage>
</organism>
<comment type="caution">
    <text evidence="2">The sequence shown here is derived from an EMBL/GenBank/DDBJ whole genome shotgun (WGS) entry which is preliminary data.</text>
</comment>
<protein>
    <submittedName>
        <fullName evidence="2">DUF3828 domain-containing protein</fullName>
    </submittedName>
</protein>
<gene>
    <name evidence="2" type="ORF">ISP13_07795</name>
</gene>
<keyword evidence="3" id="KW-1185">Reference proteome</keyword>
<evidence type="ECO:0000313" key="3">
    <source>
        <dbReference type="Proteomes" id="UP001620405"/>
    </source>
</evidence>
<feature type="signal peptide" evidence="1">
    <location>
        <begin position="1"/>
        <end position="20"/>
    </location>
</feature>
<sequence>MYRYLIVFVALLLMPKALLAVAPAGNAGPATTVDGFYRTNAQLRVRGLPDEQQLRVLTPYLSARLLSALQAAKAQQQICIQKYPSDKPPLIEGDLFSSLFEGPTGFQVGVARVSGMRAQVPVHFRYDQAGMKDHPRWTDTVLLVREGGAKRLWRIDDLRYGGKWGFSYGKGRLLSSMLTDPELCK</sequence>
<reference evidence="2 3" key="1">
    <citation type="submission" date="2020-10" db="EMBL/GenBank/DDBJ databases">
        <title>Phylogeny of dyella-like bacteria.</title>
        <authorList>
            <person name="Fu J."/>
        </authorList>
    </citation>
    <scope>NUCLEOTIDE SEQUENCE [LARGE SCALE GENOMIC DNA]</scope>
    <source>
        <strain evidence="2 3">DHOB07</strain>
    </source>
</reference>
<dbReference type="Proteomes" id="UP001620405">
    <property type="component" value="Unassembled WGS sequence"/>
</dbReference>
<dbReference type="RefSeq" id="WP_284397472.1">
    <property type="nucleotide sequence ID" value="NZ_BSNQ01000003.1"/>
</dbReference>
<evidence type="ECO:0000313" key="2">
    <source>
        <dbReference type="EMBL" id="MFK2873433.1"/>
    </source>
</evidence>
<accession>A0ABW8ITY7</accession>
<keyword evidence="1" id="KW-0732">Signal</keyword>